<evidence type="ECO:0000313" key="2">
    <source>
        <dbReference type="EMBL" id="GGJ91299.1"/>
    </source>
</evidence>
<dbReference type="Pfam" id="PF00293">
    <property type="entry name" value="NUDIX"/>
    <property type="match status" value="1"/>
</dbReference>
<dbReference type="InterPro" id="IPR015797">
    <property type="entry name" value="NUDIX_hydrolase-like_dom_sf"/>
</dbReference>
<accession>A0A917PTU0</accession>
<gene>
    <name evidence="2" type="ORF">GCM10007063_12410</name>
</gene>
<dbReference type="Proteomes" id="UP000658382">
    <property type="component" value="Unassembled WGS sequence"/>
</dbReference>
<dbReference type="EMBL" id="BMNQ01000011">
    <property type="protein sequence ID" value="GGJ91299.1"/>
    <property type="molecule type" value="Genomic_DNA"/>
</dbReference>
<feature type="domain" description="Nudix hydrolase" evidence="1">
    <location>
        <begin position="8"/>
        <end position="57"/>
    </location>
</feature>
<protein>
    <recommendedName>
        <fullName evidence="1">Nudix hydrolase domain-containing protein</fullName>
    </recommendedName>
</protein>
<dbReference type="Gene3D" id="3.90.79.10">
    <property type="entry name" value="Nucleoside Triphosphate Pyrophosphohydrolase"/>
    <property type="match status" value="1"/>
</dbReference>
<keyword evidence="3" id="KW-1185">Reference proteome</keyword>
<comment type="caution">
    <text evidence="2">The sequence shown here is derived from an EMBL/GenBank/DDBJ whole genome shotgun (WGS) entry which is preliminary data.</text>
</comment>
<dbReference type="AlphaFoldDB" id="A0A917PTU0"/>
<reference evidence="2" key="1">
    <citation type="journal article" date="2014" name="Int. J. Syst. Evol. Microbiol.">
        <title>Complete genome sequence of Corynebacterium casei LMG S-19264T (=DSM 44701T), isolated from a smear-ripened cheese.</title>
        <authorList>
            <consortium name="US DOE Joint Genome Institute (JGI-PGF)"/>
            <person name="Walter F."/>
            <person name="Albersmeier A."/>
            <person name="Kalinowski J."/>
            <person name="Ruckert C."/>
        </authorList>
    </citation>
    <scope>NUCLEOTIDE SEQUENCE</scope>
    <source>
        <strain evidence="2">JCM 12580</strain>
    </source>
</reference>
<dbReference type="InterPro" id="IPR000086">
    <property type="entry name" value="NUDIX_hydrolase_dom"/>
</dbReference>
<dbReference type="SUPFAM" id="SSF55811">
    <property type="entry name" value="Nudix"/>
    <property type="match status" value="1"/>
</dbReference>
<evidence type="ECO:0000313" key="3">
    <source>
        <dbReference type="Proteomes" id="UP000658382"/>
    </source>
</evidence>
<sequence length="66" mass="7691">MVKTYARSDTWESPGGQVEEDEALDIAMCREVQEETEIAVEPLGITGVYYITRPKIFYRWFFRPNG</sequence>
<name>A0A917PTU0_9BACI</name>
<reference evidence="2" key="2">
    <citation type="submission" date="2020-09" db="EMBL/GenBank/DDBJ databases">
        <authorList>
            <person name="Sun Q."/>
            <person name="Ohkuma M."/>
        </authorList>
    </citation>
    <scope>NUCLEOTIDE SEQUENCE</scope>
    <source>
        <strain evidence="2">JCM 12580</strain>
    </source>
</reference>
<dbReference type="CDD" id="cd02883">
    <property type="entry name" value="NUDIX_Hydrolase"/>
    <property type="match status" value="1"/>
</dbReference>
<organism evidence="2 3">
    <name type="scientific">Lentibacillus kapialis</name>
    <dbReference type="NCBI Taxonomy" id="340214"/>
    <lineage>
        <taxon>Bacteria</taxon>
        <taxon>Bacillati</taxon>
        <taxon>Bacillota</taxon>
        <taxon>Bacilli</taxon>
        <taxon>Bacillales</taxon>
        <taxon>Bacillaceae</taxon>
        <taxon>Lentibacillus</taxon>
    </lineage>
</organism>
<evidence type="ECO:0000259" key="1">
    <source>
        <dbReference type="Pfam" id="PF00293"/>
    </source>
</evidence>
<proteinExistence type="predicted"/>